<accession>A0ABX0GSR2</accession>
<dbReference type="Gene3D" id="3.40.50.150">
    <property type="entry name" value="Vaccinia Virus protein VP39"/>
    <property type="match status" value="1"/>
</dbReference>
<reference evidence="4 5" key="1">
    <citation type="submission" date="2020-03" db="EMBL/GenBank/DDBJ databases">
        <title>Two novel Motilibacter sp.</title>
        <authorList>
            <person name="Liu S."/>
        </authorList>
    </citation>
    <scope>NUCLEOTIDE SEQUENCE [LARGE SCALE GENOMIC DNA]</scope>
    <source>
        <strain evidence="4 5">E257</strain>
    </source>
</reference>
<dbReference type="GO" id="GO:0008168">
    <property type="term" value="F:methyltransferase activity"/>
    <property type="evidence" value="ECO:0007669"/>
    <property type="project" value="UniProtKB-KW"/>
</dbReference>
<dbReference type="CDD" id="cd02440">
    <property type="entry name" value="AdoMet_MTases"/>
    <property type="match status" value="1"/>
</dbReference>
<comment type="caution">
    <text evidence="4">The sequence shown here is derived from an EMBL/GenBank/DDBJ whole genome shotgun (WGS) entry which is preliminary data.</text>
</comment>
<dbReference type="InterPro" id="IPR041698">
    <property type="entry name" value="Methyltransf_25"/>
</dbReference>
<evidence type="ECO:0000313" key="4">
    <source>
        <dbReference type="EMBL" id="NHC13916.1"/>
    </source>
</evidence>
<dbReference type="SUPFAM" id="SSF53335">
    <property type="entry name" value="S-adenosyl-L-methionine-dependent methyltransferases"/>
    <property type="match status" value="1"/>
</dbReference>
<proteinExistence type="predicted"/>
<keyword evidence="1" id="KW-0808">Transferase</keyword>
<name>A0ABX0GSR2_9ACTN</name>
<dbReference type="PANTHER" id="PTHR43861">
    <property type="entry name" value="TRANS-ACONITATE 2-METHYLTRANSFERASE-RELATED"/>
    <property type="match status" value="1"/>
</dbReference>
<dbReference type="Pfam" id="PF13649">
    <property type="entry name" value="Methyltransf_25"/>
    <property type="match status" value="1"/>
</dbReference>
<evidence type="ECO:0000256" key="1">
    <source>
        <dbReference type="ARBA" id="ARBA00022679"/>
    </source>
</evidence>
<feature type="domain" description="Methyltransferase" evidence="3">
    <location>
        <begin position="34"/>
        <end position="122"/>
    </location>
</feature>
<evidence type="ECO:0000259" key="3">
    <source>
        <dbReference type="Pfam" id="PF13649"/>
    </source>
</evidence>
<dbReference type="GO" id="GO:0032259">
    <property type="term" value="P:methylation"/>
    <property type="evidence" value="ECO:0007669"/>
    <property type="project" value="UniProtKB-KW"/>
</dbReference>
<keyword evidence="5" id="KW-1185">Reference proteome</keyword>
<dbReference type="InterPro" id="IPR029063">
    <property type="entry name" value="SAM-dependent_MTases_sf"/>
</dbReference>
<dbReference type="Proteomes" id="UP000800981">
    <property type="component" value="Unassembled WGS sequence"/>
</dbReference>
<dbReference type="EMBL" id="JAANNP010000003">
    <property type="protein sequence ID" value="NHC13916.1"/>
    <property type="molecule type" value="Genomic_DNA"/>
</dbReference>
<sequence>MRRQDGWVSRLAWDHNEYYHRLLLRQLPARPQRVLDVGCGAGLLAGKLAARADRVDAVDRDAGMVAAAARAVPANVSCRCADFLLDDVPIGAYDAVVSVSALHHMPLEPALSRMAEALRPGGVLAAVALPRVDLPRELPVELAAAVAQRGLAVTFGIGRAVHGGGCHAHEPDSDAMPMVDPVLTTDEVRRQAQAVLPGAQVRRLLFWRYLLRWRKPLGDGQASSTTATESAGTSSTSPS</sequence>
<feature type="compositionally biased region" description="Low complexity" evidence="2">
    <location>
        <begin position="222"/>
        <end position="239"/>
    </location>
</feature>
<organism evidence="4 5">
    <name type="scientific">Motilibacter deserti</name>
    <dbReference type="NCBI Taxonomy" id="2714956"/>
    <lineage>
        <taxon>Bacteria</taxon>
        <taxon>Bacillati</taxon>
        <taxon>Actinomycetota</taxon>
        <taxon>Actinomycetes</taxon>
        <taxon>Motilibacterales</taxon>
        <taxon>Motilibacteraceae</taxon>
        <taxon>Motilibacter</taxon>
    </lineage>
</organism>
<evidence type="ECO:0000313" key="5">
    <source>
        <dbReference type="Proteomes" id="UP000800981"/>
    </source>
</evidence>
<gene>
    <name evidence="4" type="ORF">G9H71_08985</name>
</gene>
<feature type="region of interest" description="Disordered" evidence="2">
    <location>
        <begin position="218"/>
        <end position="239"/>
    </location>
</feature>
<keyword evidence="4" id="KW-0489">Methyltransferase</keyword>
<evidence type="ECO:0000256" key="2">
    <source>
        <dbReference type="SAM" id="MobiDB-lite"/>
    </source>
</evidence>
<protein>
    <submittedName>
        <fullName evidence="4">Class I SAM-dependent methyltransferase</fullName>
    </submittedName>
</protein>